<dbReference type="Proteomes" id="UP000641025">
    <property type="component" value="Unassembled WGS sequence"/>
</dbReference>
<dbReference type="EMBL" id="JAEMHK010000008">
    <property type="protein sequence ID" value="MBJ6800880.1"/>
    <property type="molecule type" value="Genomic_DNA"/>
</dbReference>
<evidence type="ECO:0000256" key="1">
    <source>
        <dbReference type="SAM" id="SignalP"/>
    </source>
</evidence>
<dbReference type="PROSITE" id="PS51257">
    <property type="entry name" value="PROKAR_LIPOPROTEIN"/>
    <property type="match status" value="1"/>
</dbReference>
<name>A0ABS0YSC6_9BACT</name>
<keyword evidence="3" id="KW-1185">Reference proteome</keyword>
<accession>A0ABS0YSC6</accession>
<reference evidence="2 3" key="1">
    <citation type="submission" date="2020-12" db="EMBL/GenBank/DDBJ databases">
        <title>Geomonas sp. Red259, isolated from paddy soil.</title>
        <authorList>
            <person name="Xu Z."/>
            <person name="Zhang Z."/>
            <person name="Masuda Y."/>
            <person name="Itoh H."/>
            <person name="Senoo K."/>
        </authorList>
    </citation>
    <scope>NUCLEOTIDE SEQUENCE [LARGE SCALE GENOMIC DNA]</scope>
    <source>
        <strain evidence="2 3">Red259</strain>
    </source>
</reference>
<dbReference type="Pfam" id="PF11005">
    <property type="entry name" value="DUF2844"/>
    <property type="match status" value="1"/>
</dbReference>
<feature type="signal peptide" evidence="1">
    <location>
        <begin position="1"/>
        <end position="25"/>
    </location>
</feature>
<dbReference type="RefSeq" id="WP_199395380.1">
    <property type="nucleotide sequence ID" value="NZ_JAEMHK010000008.1"/>
</dbReference>
<protein>
    <submittedName>
        <fullName evidence="2">DUF2844 domain-containing protein</fullName>
    </submittedName>
</protein>
<sequence length="156" mass="17027">MRLRLRLISLCLALVISCRCGVAEATLGEPAETIARDTKSFAGVLQKSATRGKYRVQSIASGTTATTVREYVAPSGVVFAVAWNGLVHPDLKVLLGNYHSDYRKGLSHAARQPGRRGAKVATERLVVETWGHMRNLQGRAYLPELLPEGVSVDEIR</sequence>
<comment type="caution">
    <text evidence="2">The sequence shown here is derived from an EMBL/GenBank/DDBJ whole genome shotgun (WGS) entry which is preliminary data.</text>
</comment>
<dbReference type="InterPro" id="IPR021267">
    <property type="entry name" value="DUF2844"/>
</dbReference>
<evidence type="ECO:0000313" key="3">
    <source>
        <dbReference type="Proteomes" id="UP000641025"/>
    </source>
</evidence>
<keyword evidence="1" id="KW-0732">Signal</keyword>
<gene>
    <name evidence="2" type="ORF">JFN90_12135</name>
</gene>
<organism evidence="2 3">
    <name type="scientific">Geomonas propionica</name>
    <dbReference type="NCBI Taxonomy" id="2798582"/>
    <lineage>
        <taxon>Bacteria</taxon>
        <taxon>Pseudomonadati</taxon>
        <taxon>Thermodesulfobacteriota</taxon>
        <taxon>Desulfuromonadia</taxon>
        <taxon>Geobacterales</taxon>
        <taxon>Geobacteraceae</taxon>
        <taxon>Geomonas</taxon>
    </lineage>
</organism>
<proteinExistence type="predicted"/>
<evidence type="ECO:0000313" key="2">
    <source>
        <dbReference type="EMBL" id="MBJ6800880.1"/>
    </source>
</evidence>
<feature type="chain" id="PRO_5046070112" evidence="1">
    <location>
        <begin position="26"/>
        <end position="156"/>
    </location>
</feature>